<evidence type="ECO:0000313" key="4">
    <source>
        <dbReference type="Proteomes" id="UP001251528"/>
    </source>
</evidence>
<gene>
    <name evidence="3" type="ORF">QQS21_004092</name>
</gene>
<organism evidence="3 4">
    <name type="scientific">Conoideocrella luteorostrata</name>
    <dbReference type="NCBI Taxonomy" id="1105319"/>
    <lineage>
        <taxon>Eukaryota</taxon>
        <taxon>Fungi</taxon>
        <taxon>Dikarya</taxon>
        <taxon>Ascomycota</taxon>
        <taxon>Pezizomycotina</taxon>
        <taxon>Sordariomycetes</taxon>
        <taxon>Hypocreomycetidae</taxon>
        <taxon>Hypocreales</taxon>
        <taxon>Clavicipitaceae</taxon>
        <taxon>Conoideocrella</taxon>
    </lineage>
</organism>
<dbReference type="AlphaFoldDB" id="A0AAJ0G034"/>
<dbReference type="GO" id="GO:0005507">
    <property type="term" value="F:copper ion binding"/>
    <property type="evidence" value="ECO:0007669"/>
    <property type="project" value="TreeGrafter"/>
</dbReference>
<dbReference type="InterPro" id="IPR005627">
    <property type="entry name" value="CutC-like"/>
</dbReference>
<dbReference type="PANTHER" id="PTHR12598:SF0">
    <property type="entry name" value="COPPER HOMEOSTASIS PROTEIN CUTC HOMOLOG"/>
    <property type="match status" value="1"/>
</dbReference>
<evidence type="ECO:0000256" key="2">
    <source>
        <dbReference type="ARBA" id="ARBA00019014"/>
    </source>
</evidence>
<dbReference type="Proteomes" id="UP001251528">
    <property type="component" value="Unassembled WGS sequence"/>
</dbReference>
<comment type="caution">
    <text evidence="3">The sequence shown here is derived from an EMBL/GenBank/DDBJ whole genome shotgun (WGS) entry which is preliminary data.</text>
</comment>
<dbReference type="Gene3D" id="3.20.20.380">
    <property type="entry name" value="Copper homeostasis (CutC) domain"/>
    <property type="match status" value="1"/>
</dbReference>
<dbReference type="Pfam" id="PF03932">
    <property type="entry name" value="CutC"/>
    <property type="match status" value="1"/>
</dbReference>
<dbReference type="InterPro" id="IPR036822">
    <property type="entry name" value="CutC-like_dom_sf"/>
</dbReference>
<proteinExistence type="inferred from homology"/>
<keyword evidence="4" id="KW-1185">Reference proteome</keyword>
<sequence>MNRTYIKMPLEVAVFSGDSILKAQNQGASGVELNATGSYPLGGTTPSVSEYARVAGHIKIPVRIMIRPRGAPSDGTQDFIYTAAEVEAMGRSITEFKATGLMDPCRGDGFVFGILEPSAAIDSYTGQPEGIKIDERQCKQLIDIAKPFSCVFHRAFDPIAATKRAMDGVQTLIDIGFHGLLTAGGFGNAVNNIRNIEFLCHRMATRIQIIIGGGLRSDNVLDPARQLAEHGEGAVWMHSSALTERPDRPAEQINSDELVRMVAQLSSVSVA</sequence>
<evidence type="ECO:0000256" key="1">
    <source>
        <dbReference type="ARBA" id="ARBA00007768"/>
    </source>
</evidence>
<dbReference type="PANTHER" id="PTHR12598">
    <property type="entry name" value="COPPER HOMEOSTASIS PROTEIN CUTC"/>
    <property type="match status" value="1"/>
</dbReference>
<accession>A0AAJ0G034</accession>
<dbReference type="SUPFAM" id="SSF110395">
    <property type="entry name" value="CutC-like"/>
    <property type="match status" value="1"/>
</dbReference>
<comment type="similarity">
    <text evidence="1">Belongs to the CutC family.</text>
</comment>
<dbReference type="EMBL" id="JASWJB010000058">
    <property type="protein sequence ID" value="KAK2603716.1"/>
    <property type="molecule type" value="Genomic_DNA"/>
</dbReference>
<reference evidence="3" key="1">
    <citation type="submission" date="2023-06" db="EMBL/GenBank/DDBJ databases">
        <title>Conoideocrella luteorostrata (Hypocreales: Clavicipitaceae), a potential biocontrol fungus for elongate hemlock scale in United States Christmas tree production areas.</title>
        <authorList>
            <person name="Barrett H."/>
            <person name="Lovett B."/>
            <person name="Macias A.M."/>
            <person name="Stajich J.E."/>
            <person name="Kasson M.T."/>
        </authorList>
    </citation>
    <scope>NUCLEOTIDE SEQUENCE</scope>
    <source>
        <strain evidence="3">ARSEF 14590</strain>
    </source>
</reference>
<evidence type="ECO:0000313" key="3">
    <source>
        <dbReference type="EMBL" id="KAK2603716.1"/>
    </source>
</evidence>
<protein>
    <recommendedName>
        <fullName evidence="2">Copper homeostasis protein cutC homolog</fullName>
    </recommendedName>
</protein>
<name>A0AAJ0G034_9HYPO</name>